<dbReference type="Pfam" id="PF00440">
    <property type="entry name" value="TetR_N"/>
    <property type="match status" value="1"/>
</dbReference>
<evidence type="ECO:0000256" key="5">
    <source>
        <dbReference type="SAM" id="MobiDB-lite"/>
    </source>
</evidence>
<evidence type="ECO:0000313" key="7">
    <source>
        <dbReference type="EMBL" id="SNQ50905.1"/>
    </source>
</evidence>
<name>A0A2I2KZ13_9ACTN</name>
<dbReference type="PRINTS" id="PR00455">
    <property type="entry name" value="HTHTETR"/>
</dbReference>
<dbReference type="InterPro" id="IPR041490">
    <property type="entry name" value="KstR2_TetR_C"/>
</dbReference>
<dbReference type="AlphaFoldDB" id="A0A2I2KZ13"/>
<dbReference type="SUPFAM" id="SSF46689">
    <property type="entry name" value="Homeodomain-like"/>
    <property type="match status" value="1"/>
</dbReference>
<dbReference type="GO" id="GO:0000976">
    <property type="term" value="F:transcription cis-regulatory region binding"/>
    <property type="evidence" value="ECO:0007669"/>
    <property type="project" value="TreeGrafter"/>
</dbReference>
<feature type="DNA-binding region" description="H-T-H motif" evidence="4">
    <location>
        <begin position="70"/>
        <end position="89"/>
    </location>
</feature>
<dbReference type="InterPro" id="IPR001647">
    <property type="entry name" value="HTH_TetR"/>
</dbReference>
<reference evidence="7 8" key="1">
    <citation type="submission" date="2017-06" db="EMBL/GenBank/DDBJ databases">
        <authorList>
            <person name="Kim H.J."/>
            <person name="Triplett B.A."/>
        </authorList>
    </citation>
    <scope>NUCLEOTIDE SEQUENCE [LARGE SCALE GENOMIC DNA]</scope>
    <source>
        <strain evidence="7">FRACA_ARgP5</strain>
    </source>
</reference>
<evidence type="ECO:0000259" key="6">
    <source>
        <dbReference type="PROSITE" id="PS50977"/>
    </source>
</evidence>
<dbReference type="InterPro" id="IPR036271">
    <property type="entry name" value="Tet_transcr_reg_TetR-rel_C_sf"/>
</dbReference>
<dbReference type="Proteomes" id="UP000234331">
    <property type="component" value="Unassembled WGS sequence"/>
</dbReference>
<gene>
    <name evidence="7" type="ORF">FRACA_560023</name>
</gene>
<dbReference type="EMBL" id="FZMO01000512">
    <property type="protein sequence ID" value="SNQ50905.1"/>
    <property type="molecule type" value="Genomic_DNA"/>
</dbReference>
<dbReference type="Gene3D" id="1.10.357.10">
    <property type="entry name" value="Tetracycline Repressor, domain 2"/>
    <property type="match status" value="1"/>
</dbReference>
<keyword evidence="3" id="KW-0804">Transcription</keyword>
<feature type="domain" description="HTH tetR-type" evidence="6">
    <location>
        <begin position="47"/>
        <end position="107"/>
    </location>
</feature>
<protein>
    <submittedName>
        <fullName evidence="7">Putative TetR family transcriptional regulator</fullName>
    </submittedName>
</protein>
<keyword evidence="2 4" id="KW-0238">DNA-binding</keyword>
<dbReference type="OrthoDB" id="4726108at2"/>
<evidence type="ECO:0000256" key="2">
    <source>
        <dbReference type="ARBA" id="ARBA00023125"/>
    </source>
</evidence>
<dbReference type="PANTHER" id="PTHR30055">
    <property type="entry name" value="HTH-TYPE TRANSCRIPTIONAL REGULATOR RUTR"/>
    <property type="match status" value="1"/>
</dbReference>
<dbReference type="PROSITE" id="PS50977">
    <property type="entry name" value="HTH_TETR_2"/>
    <property type="match status" value="1"/>
</dbReference>
<dbReference type="InterPro" id="IPR009057">
    <property type="entry name" value="Homeodomain-like_sf"/>
</dbReference>
<keyword evidence="1" id="KW-0805">Transcription regulation</keyword>
<evidence type="ECO:0000313" key="8">
    <source>
        <dbReference type="Proteomes" id="UP000234331"/>
    </source>
</evidence>
<organism evidence="7 8">
    <name type="scientific">Frankia canadensis</name>
    <dbReference type="NCBI Taxonomy" id="1836972"/>
    <lineage>
        <taxon>Bacteria</taxon>
        <taxon>Bacillati</taxon>
        <taxon>Actinomycetota</taxon>
        <taxon>Actinomycetes</taxon>
        <taxon>Frankiales</taxon>
        <taxon>Frankiaceae</taxon>
        <taxon>Frankia</taxon>
    </lineage>
</organism>
<dbReference type="PANTHER" id="PTHR30055:SF234">
    <property type="entry name" value="HTH-TYPE TRANSCRIPTIONAL REGULATOR BETI"/>
    <property type="match status" value="1"/>
</dbReference>
<dbReference type="InterPro" id="IPR050109">
    <property type="entry name" value="HTH-type_TetR-like_transc_reg"/>
</dbReference>
<dbReference type="SUPFAM" id="SSF48498">
    <property type="entry name" value="Tetracyclin repressor-like, C-terminal domain"/>
    <property type="match status" value="1"/>
</dbReference>
<evidence type="ECO:0000256" key="4">
    <source>
        <dbReference type="PROSITE-ProRule" id="PRU00335"/>
    </source>
</evidence>
<keyword evidence="8" id="KW-1185">Reference proteome</keyword>
<dbReference type="Gene3D" id="1.10.10.60">
    <property type="entry name" value="Homeodomain-like"/>
    <property type="match status" value="1"/>
</dbReference>
<proteinExistence type="predicted"/>
<evidence type="ECO:0000256" key="3">
    <source>
        <dbReference type="ARBA" id="ARBA00023163"/>
    </source>
</evidence>
<sequence length="268" mass="28954">MLADVRHECQHLDIMSNTQDRGRPPSATADDEASALNAGGRSQARRGLIEAQVRSTAAEVFATKGIASTRIQDIADALGTSRTALYHYYPSKDDLLADLVRDIADEATAVLRAAVDRAQPADPAARLHFAVRALVHLSVDNPGRARLLDLVARDLPQPASQELAERNSRFFRGLAELIRTGIDAGVLRRVDEHVAAQTIGGMTRAVAWWYDPAGSRSADEIADQIADTAVAGLRRSTAPRTMSTGVLASVARLRAELDRFEQTTTDPP</sequence>
<feature type="region of interest" description="Disordered" evidence="5">
    <location>
        <begin position="13"/>
        <end position="41"/>
    </location>
</feature>
<dbReference type="Pfam" id="PF17932">
    <property type="entry name" value="TetR_C_24"/>
    <property type="match status" value="1"/>
</dbReference>
<evidence type="ECO:0000256" key="1">
    <source>
        <dbReference type="ARBA" id="ARBA00023015"/>
    </source>
</evidence>
<dbReference type="GO" id="GO:0003700">
    <property type="term" value="F:DNA-binding transcription factor activity"/>
    <property type="evidence" value="ECO:0007669"/>
    <property type="project" value="TreeGrafter"/>
</dbReference>
<accession>A0A2I2KZ13</accession>